<dbReference type="InterPro" id="IPR036388">
    <property type="entry name" value="WH-like_DNA-bd_sf"/>
</dbReference>
<proteinExistence type="inferred from homology"/>
<dbReference type="RefSeq" id="WP_071317306.1">
    <property type="nucleotide sequence ID" value="NZ_CP063356.2"/>
</dbReference>
<reference evidence="10 11" key="2">
    <citation type="journal article" date="2017" name="Genome Announc.">
        <title>Draft Genome Sequences of Four Alkaliphilic Bacteria Belonging to the Anaerobacillus Genus.</title>
        <authorList>
            <person name="Bassil N.M."/>
            <person name="Lloyd J.R."/>
        </authorList>
    </citation>
    <scope>NUCLEOTIDE SEQUENCE [LARGE SCALE GENOMIC DNA]</scope>
    <source>
        <strain evidence="10 11">NB2006</strain>
    </source>
</reference>
<sequence length="182" mass="21756">MSLNKKNEISEWYVEHSEAVFNYIFLLTHDYQKAEDLTQETFINAYKFYESFQKNSSPKTWLYRIAHNATIDYVRRRKPLLFFKNLFLAADPTPLPEEIIEMKEEINEIYTILQSLKSSYREVIILRKIKEFSTKETAEITGWSESKVKSTLSRALVAFEENLLKEGYEYEQKVEFYRVKSD</sequence>
<dbReference type="NCBIfam" id="TIGR02937">
    <property type="entry name" value="sigma70-ECF"/>
    <property type="match status" value="1"/>
</dbReference>
<feature type="domain" description="RNA polymerase sigma factor 70 region 4 type 2" evidence="8">
    <location>
        <begin position="107"/>
        <end position="157"/>
    </location>
</feature>
<dbReference type="GO" id="GO:0016987">
    <property type="term" value="F:sigma factor activity"/>
    <property type="evidence" value="ECO:0007669"/>
    <property type="project" value="UniProtKB-KW"/>
</dbReference>
<keyword evidence="11" id="KW-1185">Reference proteome</keyword>
<dbReference type="AlphaFoldDB" id="A0A1S2LSB6"/>
<evidence type="ECO:0000256" key="2">
    <source>
        <dbReference type="ARBA" id="ARBA00023015"/>
    </source>
</evidence>
<dbReference type="InterPro" id="IPR013325">
    <property type="entry name" value="RNA_pol_sigma_r2"/>
</dbReference>
<evidence type="ECO:0000313" key="10">
    <source>
        <dbReference type="EMBL" id="QOY33852.1"/>
    </source>
</evidence>
<keyword evidence="2 6" id="KW-0805">Transcription regulation</keyword>
<dbReference type="InterPro" id="IPR007627">
    <property type="entry name" value="RNA_pol_sigma70_r2"/>
</dbReference>
<keyword evidence="5 6" id="KW-0804">Transcription</keyword>
<reference evidence="9 11" key="1">
    <citation type="submission" date="2016-10" db="EMBL/GenBank/DDBJ databases">
        <title>Draft genome sequences of four alkaliphilic bacteria belonging to the Anaerobacillus genus.</title>
        <authorList>
            <person name="Bassil N.M."/>
            <person name="Lloyd J.R."/>
        </authorList>
    </citation>
    <scope>NUCLEOTIDE SEQUENCE [LARGE SCALE GENOMIC DNA]</scope>
    <source>
        <strain evidence="9 11">NB2006</strain>
    </source>
</reference>
<evidence type="ECO:0000256" key="1">
    <source>
        <dbReference type="ARBA" id="ARBA00010641"/>
    </source>
</evidence>
<reference evidence="10 11" key="3">
    <citation type="journal article" date="2019" name="Int. J. Syst. Evol. Microbiol.">
        <title>Anaerobacillus isosaccharinicus sp. nov., an alkaliphilic bacterium which degrades isosaccharinic acid.</title>
        <authorList>
            <person name="Bassil N.M."/>
            <person name="Lloyd J.R."/>
        </authorList>
    </citation>
    <scope>NUCLEOTIDE SEQUENCE [LARGE SCALE GENOMIC DNA]</scope>
    <source>
        <strain evidence="10 11">NB2006</strain>
    </source>
</reference>
<dbReference type="GO" id="GO:0006352">
    <property type="term" value="P:DNA-templated transcription initiation"/>
    <property type="evidence" value="ECO:0007669"/>
    <property type="project" value="InterPro"/>
</dbReference>
<name>A0A1S2LSB6_9BACI</name>
<dbReference type="OrthoDB" id="306910at2"/>
<dbReference type="Gene3D" id="1.10.1740.10">
    <property type="match status" value="1"/>
</dbReference>
<evidence type="ECO:0000256" key="6">
    <source>
        <dbReference type="RuleBase" id="RU000716"/>
    </source>
</evidence>
<dbReference type="EMBL" id="LQXD01000107">
    <property type="protein sequence ID" value="OIJ15408.1"/>
    <property type="molecule type" value="Genomic_DNA"/>
</dbReference>
<accession>A0A1S2LSB6</accession>
<dbReference type="CDD" id="cd06171">
    <property type="entry name" value="Sigma70_r4"/>
    <property type="match status" value="1"/>
</dbReference>
<feature type="domain" description="RNA polymerase sigma-70 region 2" evidence="7">
    <location>
        <begin position="13"/>
        <end position="78"/>
    </location>
</feature>
<gene>
    <name evidence="10" type="ORF">AWH56_013940</name>
    <name evidence="9" type="ORF">AWH56_11910</name>
</gene>
<dbReference type="Pfam" id="PF04542">
    <property type="entry name" value="Sigma70_r2"/>
    <property type="match status" value="1"/>
</dbReference>
<dbReference type="InterPro" id="IPR013249">
    <property type="entry name" value="RNA_pol_sigma70_r4_t2"/>
</dbReference>
<evidence type="ECO:0000259" key="7">
    <source>
        <dbReference type="Pfam" id="PF04542"/>
    </source>
</evidence>
<protein>
    <recommendedName>
        <fullName evidence="6">RNA polymerase sigma factor</fullName>
    </recommendedName>
</protein>
<dbReference type="PANTHER" id="PTHR43133:SF8">
    <property type="entry name" value="RNA POLYMERASE SIGMA FACTOR HI_1459-RELATED"/>
    <property type="match status" value="1"/>
</dbReference>
<dbReference type="InterPro" id="IPR013324">
    <property type="entry name" value="RNA_pol_sigma_r3/r4-like"/>
</dbReference>
<evidence type="ECO:0000313" key="9">
    <source>
        <dbReference type="EMBL" id="OIJ15408.1"/>
    </source>
</evidence>
<dbReference type="Proteomes" id="UP000180175">
    <property type="component" value="Chromosome"/>
</dbReference>
<comment type="similarity">
    <text evidence="1 6">Belongs to the sigma-70 factor family. ECF subfamily.</text>
</comment>
<dbReference type="SUPFAM" id="SSF88946">
    <property type="entry name" value="Sigma2 domain of RNA polymerase sigma factors"/>
    <property type="match status" value="1"/>
</dbReference>
<dbReference type="InterPro" id="IPR014284">
    <property type="entry name" value="RNA_pol_sigma-70_dom"/>
</dbReference>
<evidence type="ECO:0000313" key="11">
    <source>
        <dbReference type="Proteomes" id="UP000180175"/>
    </source>
</evidence>
<evidence type="ECO:0000256" key="5">
    <source>
        <dbReference type="ARBA" id="ARBA00023163"/>
    </source>
</evidence>
<evidence type="ECO:0000259" key="8">
    <source>
        <dbReference type="Pfam" id="PF08281"/>
    </source>
</evidence>
<dbReference type="GO" id="GO:0003677">
    <property type="term" value="F:DNA binding"/>
    <property type="evidence" value="ECO:0007669"/>
    <property type="project" value="UniProtKB-KW"/>
</dbReference>
<dbReference type="InterPro" id="IPR000838">
    <property type="entry name" value="RNA_pol_sigma70_ECF_CS"/>
</dbReference>
<dbReference type="PROSITE" id="PS01063">
    <property type="entry name" value="SIGMA70_ECF"/>
    <property type="match status" value="1"/>
</dbReference>
<dbReference type="PANTHER" id="PTHR43133">
    <property type="entry name" value="RNA POLYMERASE ECF-TYPE SIGMA FACTO"/>
    <property type="match status" value="1"/>
</dbReference>
<dbReference type="EMBL" id="CP063356">
    <property type="protein sequence ID" value="QOY33852.1"/>
    <property type="molecule type" value="Genomic_DNA"/>
</dbReference>
<keyword evidence="4 6" id="KW-0238">DNA-binding</keyword>
<dbReference type="Pfam" id="PF08281">
    <property type="entry name" value="Sigma70_r4_2"/>
    <property type="match status" value="1"/>
</dbReference>
<dbReference type="Gene3D" id="1.10.10.10">
    <property type="entry name" value="Winged helix-like DNA-binding domain superfamily/Winged helix DNA-binding domain"/>
    <property type="match status" value="1"/>
</dbReference>
<dbReference type="InterPro" id="IPR039425">
    <property type="entry name" value="RNA_pol_sigma-70-like"/>
</dbReference>
<dbReference type="KEGG" id="aia:AWH56_013940"/>
<dbReference type="GO" id="GO:0006950">
    <property type="term" value="P:response to stress"/>
    <property type="evidence" value="ECO:0007669"/>
    <property type="project" value="UniProtKB-ARBA"/>
</dbReference>
<evidence type="ECO:0000256" key="4">
    <source>
        <dbReference type="ARBA" id="ARBA00023125"/>
    </source>
</evidence>
<dbReference type="SUPFAM" id="SSF88659">
    <property type="entry name" value="Sigma3 and sigma4 domains of RNA polymerase sigma factors"/>
    <property type="match status" value="1"/>
</dbReference>
<organism evidence="9 11">
    <name type="scientific">Anaerobacillus isosaccharinicus</name>
    <dbReference type="NCBI Taxonomy" id="1532552"/>
    <lineage>
        <taxon>Bacteria</taxon>
        <taxon>Bacillati</taxon>
        <taxon>Bacillota</taxon>
        <taxon>Bacilli</taxon>
        <taxon>Bacillales</taxon>
        <taxon>Bacillaceae</taxon>
        <taxon>Anaerobacillus</taxon>
    </lineage>
</organism>
<evidence type="ECO:0000256" key="3">
    <source>
        <dbReference type="ARBA" id="ARBA00023082"/>
    </source>
</evidence>
<keyword evidence="3 6" id="KW-0731">Sigma factor</keyword>
<reference evidence="10" key="4">
    <citation type="submission" date="2020-10" db="EMBL/GenBank/DDBJ databases">
        <authorList>
            <person name="Bassil N.M."/>
            <person name="Lloyd J.R."/>
        </authorList>
    </citation>
    <scope>NUCLEOTIDE SEQUENCE</scope>
    <source>
        <strain evidence="10">NB2006</strain>
    </source>
</reference>